<dbReference type="eggNOG" id="KOG1721">
    <property type="taxonomic scope" value="Eukaryota"/>
</dbReference>
<dbReference type="InterPro" id="IPR001138">
    <property type="entry name" value="Zn2Cys6_DnaBD"/>
</dbReference>
<evidence type="ECO:0000256" key="1">
    <source>
        <dbReference type="ARBA" id="ARBA00022723"/>
    </source>
</evidence>
<keyword evidence="2" id="KW-0862">Zinc</keyword>
<evidence type="ECO:0000313" key="7">
    <source>
        <dbReference type="EMBL" id="ETS73511.1"/>
    </source>
</evidence>
<dbReference type="GeneID" id="19279470"/>
<sequence length="717" mass="79040">MTARNRTRIRALQACQECATTKTKCDNGSPCQRCARRGLRCVRDIDIQDWGTDRETEYSNALATSLERNAETLGNDFRGIAEALGAAMITPSASLTDTQVAGAYSTCESASQDTSMIPPCAAESDPLGAGRDMPAGRRENDNFDLTTQDAEFLAAFPDIFLETESRDHLFMTPEQDFGMSEWIMEGSSSVQATAAAAAPAGAPSPGYSLPTPTEDVSGQNPFRFDFSVRDHLLAFAVDACEPEHLSTVVSAFPTCEGLETLARTFLSWHAEQEDTFIHKATFIVAEVRTELLMAVVAGGAVRSSSQAVQRFGFALHRVLGIQLAKLTGKLEKPASELQFLQAYALYNHIGLWSSNERTIEMAQGGNGSLLSILRGSGRLRQSSYSHVSISGNTGLTPDGRWRKWITEESYKRLVFYVFVHSNQESIMTFGTTPLSYFELTLPFPITKRVWAALSDQVWQENMTQLSDGNVQLDLSITDCLADLSRLVSLSNAYDQTLSRLLLLYALSPMIQSYRHLHMAPTWNCGADSSGDHFSDNMHYHWLLRPFENLKNIFELYDLDTGSSTTSQILMEMLHLHLHTPLDHLELLTGKTGPAEAQASYKLVCRWVGSRMARRSAWYAGQLLGKIQDLPSATMTDFHCIIVYQALLCLWAYGSISNGGSETGAMGGQQVDVSLAGEEIDIPLDSMENTNTKKWISDPMFSVGKLDADSALCESDQK</sequence>
<dbReference type="OMA" id="KARCDNN"/>
<dbReference type="HOGENOM" id="CLU_003864_4_0_1"/>
<keyword evidence="5" id="KW-0539">Nucleus</keyword>
<dbReference type="InterPro" id="IPR036864">
    <property type="entry name" value="Zn2-C6_fun-type_DNA-bd_sf"/>
</dbReference>
<gene>
    <name evidence="7" type="ORF">PFICI_14457</name>
</gene>
<dbReference type="GO" id="GO:0000981">
    <property type="term" value="F:DNA-binding transcription factor activity, RNA polymerase II-specific"/>
    <property type="evidence" value="ECO:0007669"/>
    <property type="project" value="InterPro"/>
</dbReference>
<dbReference type="InParanoid" id="W3WL20"/>
<dbReference type="GO" id="GO:0003677">
    <property type="term" value="F:DNA binding"/>
    <property type="evidence" value="ECO:0007669"/>
    <property type="project" value="InterPro"/>
</dbReference>
<feature type="domain" description="Zn(2)-C6 fungal-type" evidence="6">
    <location>
        <begin position="14"/>
        <end position="43"/>
    </location>
</feature>
<evidence type="ECO:0000256" key="4">
    <source>
        <dbReference type="ARBA" id="ARBA00023163"/>
    </source>
</evidence>
<dbReference type="EMBL" id="KI912121">
    <property type="protein sequence ID" value="ETS73511.1"/>
    <property type="molecule type" value="Genomic_DNA"/>
</dbReference>
<dbReference type="SUPFAM" id="SSF57701">
    <property type="entry name" value="Zn2/Cys6 DNA-binding domain"/>
    <property type="match status" value="1"/>
</dbReference>
<dbReference type="GO" id="GO:0006351">
    <property type="term" value="P:DNA-templated transcription"/>
    <property type="evidence" value="ECO:0007669"/>
    <property type="project" value="InterPro"/>
</dbReference>
<protein>
    <recommendedName>
        <fullName evidence="6">Zn(2)-C6 fungal-type domain-containing protein</fullName>
    </recommendedName>
</protein>
<dbReference type="KEGG" id="pfy:PFICI_14457"/>
<dbReference type="AlphaFoldDB" id="W3WL20"/>
<dbReference type="RefSeq" id="XP_007841229.1">
    <property type="nucleotide sequence ID" value="XM_007843038.1"/>
</dbReference>
<accession>W3WL20</accession>
<dbReference type="GO" id="GO:0008270">
    <property type="term" value="F:zinc ion binding"/>
    <property type="evidence" value="ECO:0007669"/>
    <property type="project" value="InterPro"/>
</dbReference>
<evidence type="ECO:0000256" key="3">
    <source>
        <dbReference type="ARBA" id="ARBA00023015"/>
    </source>
</evidence>
<evidence type="ECO:0000313" key="8">
    <source>
        <dbReference type="Proteomes" id="UP000030651"/>
    </source>
</evidence>
<dbReference type="CDD" id="cd00067">
    <property type="entry name" value="GAL4"/>
    <property type="match status" value="1"/>
</dbReference>
<dbReference type="Proteomes" id="UP000030651">
    <property type="component" value="Unassembled WGS sequence"/>
</dbReference>
<dbReference type="PANTHER" id="PTHR47660">
    <property type="entry name" value="TRANSCRIPTION FACTOR WITH C2H2 AND ZN(2)-CYS(6) DNA BINDING DOMAIN (EUROFUNG)-RELATED-RELATED"/>
    <property type="match status" value="1"/>
</dbReference>
<dbReference type="SMART" id="SM00066">
    <property type="entry name" value="GAL4"/>
    <property type="match status" value="1"/>
</dbReference>
<evidence type="ECO:0000256" key="5">
    <source>
        <dbReference type="ARBA" id="ARBA00023242"/>
    </source>
</evidence>
<reference evidence="8" key="1">
    <citation type="journal article" date="2015" name="BMC Genomics">
        <title>Genomic and transcriptomic analysis of the endophytic fungus Pestalotiopsis fici reveals its lifestyle and high potential for synthesis of natural products.</title>
        <authorList>
            <person name="Wang X."/>
            <person name="Zhang X."/>
            <person name="Liu L."/>
            <person name="Xiang M."/>
            <person name="Wang W."/>
            <person name="Sun X."/>
            <person name="Che Y."/>
            <person name="Guo L."/>
            <person name="Liu G."/>
            <person name="Guo L."/>
            <person name="Wang C."/>
            <person name="Yin W.B."/>
            <person name="Stadler M."/>
            <person name="Zhang X."/>
            <person name="Liu X."/>
        </authorList>
    </citation>
    <scope>NUCLEOTIDE SEQUENCE [LARGE SCALE GENOMIC DNA]</scope>
    <source>
        <strain evidence="8">W106-1 / CGMCC3.15140</strain>
    </source>
</reference>
<dbReference type="Pfam" id="PF00172">
    <property type="entry name" value="Zn_clus"/>
    <property type="match status" value="1"/>
</dbReference>
<keyword evidence="8" id="KW-1185">Reference proteome</keyword>
<dbReference type="PROSITE" id="PS50048">
    <property type="entry name" value="ZN2_CY6_FUNGAL_2"/>
    <property type="match status" value="1"/>
</dbReference>
<keyword evidence="1" id="KW-0479">Metal-binding</keyword>
<dbReference type="PANTHER" id="PTHR47660:SF2">
    <property type="entry name" value="TRANSCRIPTION FACTOR WITH C2H2 AND ZN(2)-CYS(6) DNA BINDING DOMAIN (EUROFUNG)"/>
    <property type="match status" value="1"/>
</dbReference>
<evidence type="ECO:0000259" key="6">
    <source>
        <dbReference type="PROSITE" id="PS50048"/>
    </source>
</evidence>
<organism evidence="7 8">
    <name type="scientific">Pestalotiopsis fici (strain W106-1 / CGMCC3.15140)</name>
    <dbReference type="NCBI Taxonomy" id="1229662"/>
    <lineage>
        <taxon>Eukaryota</taxon>
        <taxon>Fungi</taxon>
        <taxon>Dikarya</taxon>
        <taxon>Ascomycota</taxon>
        <taxon>Pezizomycotina</taxon>
        <taxon>Sordariomycetes</taxon>
        <taxon>Xylariomycetidae</taxon>
        <taxon>Amphisphaeriales</taxon>
        <taxon>Sporocadaceae</taxon>
        <taxon>Pestalotiopsis</taxon>
    </lineage>
</organism>
<dbReference type="OrthoDB" id="40579at2759"/>
<name>W3WL20_PESFW</name>
<evidence type="ECO:0000256" key="2">
    <source>
        <dbReference type="ARBA" id="ARBA00022833"/>
    </source>
</evidence>
<keyword evidence="4" id="KW-0804">Transcription</keyword>
<keyword evidence="3" id="KW-0805">Transcription regulation</keyword>
<dbReference type="PROSITE" id="PS00463">
    <property type="entry name" value="ZN2_CY6_FUNGAL_1"/>
    <property type="match status" value="1"/>
</dbReference>
<proteinExistence type="predicted"/>
<dbReference type="Gene3D" id="4.10.240.10">
    <property type="entry name" value="Zn(2)-C6 fungal-type DNA-binding domain"/>
    <property type="match status" value="1"/>
</dbReference>